<feature type="compositionally biased region" description="Basic and acidic residues" evidence="1">
    <location>
        <begin position="42"/>
        <end position="64"/>
    </location>
</feature>
<keyword evidence="3" id="KW-1185">Reference proteome</keyword>
<dbReference type="PANTHER" id="PTHR47851">
    <property type="entry name" value="OS06G0588700 PROTEIN-RELATED"/>
    <property type="match status" value="1"/>
</dbReference>
<dbReference type="EMBL" id="JBEDUW010000004">
    <property type="protein sequence ID" value="KAK9933114.1"/>
    <property type="molecule type" value="Genomic_DNA"/>
</dbReference>
<accession>A0AAW1X9U0</accession>
<evidence type="ECO:0000313" key="2">
    <source>
        <dbReference type="EMBL" id="KAK9933114.1"/>
    </source>
</evidence>
<evidence type="ECO:0000256" key="1">
    <source>
        <dbReference type="SAM" id="MobiDB-lite"/>
    </source>
</evidence>
<dbReference type="Proteomes" id="UP001457282">
    <property type="component" value="Unassembled WGS sequence"/>
</dbReference>
<dbReference type="AlphaFoldDB" id="A0AAW1X9U0"/>
<proteinExistence type="predicted"/>
<sequence length="149" mass="17293">MLGHHHPVNFHLKVLRHLRMTSPRLKVVIDASEDPFPFQTAEDMKSPTLRGEERAGAAEQDRREKKLSQQIDRLITLVENRNVAVAMRKNTSIPEVMRVVESLPGAEPGSKLWFFATRLFLSQEKREMFCTIKDPNLKVQWLNYELAEK</sequence>
<name>A0AAW1X9U0_RUBAR</name>
<protein>
    <submittedName>
        <fullName evidence="2">Uncharacterized protein</fullName>
    </submittedName>
</protein>
<gene>
    <name evidence="2" type="ORF">M0R45_020322</name>
</gene>
<evidence type="ECO:0000313" key="3">
    <source>
        <dbReference type="Proteomes" id="UP001457282"/>
    </source>
</evidence>
<comment type="caution">
    <text evidence="2">The sequence shown here is derived from an EMBL/GenBank/DDBJ whole genome shotgun (WGS) entry which is preliminary data.</text>
</comment>
<organism evidence="2 3">
    <name type="scientific">Rubus argutus</name>
    <name type="common">Southern blackberry</name>
    <dbReference type="NCBI Taxonomy" id="59490"/>
    <lineage>
        <taxon>Eukaryota</taxon>
        <taxon>Viridiplantae</taxon>
        <taxon>Streptophyta</taxon>
        <taxon>Embryophyta</taxon>
        <taxon>Tracheophyta</taxon>
        <taxon>Spermatophyta</taxon>
        <taxon>Magnoliopsida</taxon>
        <taxon>eudicotyledons</taxon>
        <taxon>Gunneridae</taxon>
        <taxon>Pentapetalae</taxon>
        <taxon>rosids</taxon>
        <taxon>fabids</taxon>
        <taxon>Rosales</taxon>
        <taxon>Rosaceae</taxon>
        <taxon>Rosoideae</taxon>
        <taxon>Rosoideae incertae sedis</taxon>
        <taxon>Rubus</taxon>
    </lineage>
</organism>
<dbReference type="PANTHER" id="PTHR47851:SF1">
    <property type="entry name" value="OS06G0588700 PROTEIN"/>
    <property type="match status" value="1"/>
</dbReference>
<reference evidence="2 3" key="1">
    <citation type="journal article" date="2023" name="G3 (Bethesda)">
        <title>A chromosome-length genome assembly and annotation of blackberry (Rubus argutus, cv. 'Hillquist').</title>
        <authorList>
            <person name="Bruna T."/>
            <person name="Aryal R."/>
            <person name="Dudchenko O."/>
            <person name="Sargent D.J."/>
            <person name="Mead D."/>
            <person name="Buti M."/>
            <person name="Cavallini A."/>
            <person name="Hytonen T."/>
            <person name="Andres J."/>
            <person name="Pham M."/>
            <person name="Weisz D."/>
            <person name="Mascagni F."/>
            <person name="Usai G."/>
            <person name="Natali L."/>
            <person name="Bassil N."/>
            <person name="Fernandez G.E."/>
            <person name="Lomsadze A."/>
            <person name="Armour M."/>
            <person name="Olukolu B."/>
            <person name="Poorten T."/>
            <person name="Britton C."/>
            <person name="Davik J."/>
            <person name="Ashrafi H."/>
            <person name="Aiden E.L."/>
            <person name="Borodovsky M."/>
            <person name="Worthington M."/>
        </authorList>
    </citation>
    <scope>NUCLEOTIDE SEQUENCE [LARGE SCALE GENOMIC DNA]</scope>
    <source>
        <strain evidence="2">PI 553951</strain>
    </source>
</reference>
<feature type="region of interest" description="Disordered" evidence="1">
    <location>
        <begin position="38"/>
        <end position="64"/>
    </location>
</feature>